<dbReference type="RefSeq" id="WP_184370483.1">
    <property type="nucleotide sequence ID" value="NZ_JACHDO010000001.1"/>
</dbReference>
<feature type="signal peptide" evidence="3">
    <location>
        <begin position="1"/>
        <end position="43"/>
    </location>
</feature>
<comment type="caution">
    <text evidence="5">The sequence shown here is derived from an EMBL/GenBank/DDBJ whole genome shotgun (WGS) entry which is preliminary data.</text>
</comment>
<feature type="region of interest" description="Disordered" evidence="1">
    <location>
        <begin position="360"/>
        <end position="382"/>
    </location>
</feature>
<dbReference type="InterPro" id="IPR027273">
    <property type="entry name" value="Neocarzinostatin-like"/>
</dbReference>
<feature type="transmembrane region" description="Helical" evidence="2">
    <location>
        <begin position="612"/>
        <end position="635"/>
    </location>
</feature>
<dbReference type="Proteomes" id="UP000579647">
    <property type="component" value="Unassembled WGS sequence"/>
</dbReference>
<sequence length="647" mass="65687">MNTTTSRQGAATGRPRQLRSLTALAGAAALGASLALGAAPALADEAPVSVEGGSAAWGVKQSFRNYVSGPIAGGGYEAVDGASVNADGTLAFPTAEGSVSKEDSSGEVSFSGGVVFTGHDYGQGPVLEIRLNDPRVEFDGAGSATVYADITSREFKGANPALPPGELISYGEVAVTELTGAEVEVEGDEIVFTSAAGTMHADAVEPFASFYGAGEAMDPFSFSTLAVEGTDPTDPTDPEEPVHNPQVRVSQTTELDPEGQVVQVDGTGFRPGAGIYVALTGIAQSDSSHPAHWYGSGVWLRDGSAPAADGTFSTDLDVVGAFDKSGNAYDCVEDQCYVAVFNDRHDLANRDQDVWTPVSFATQDGDGDGDGETPEGDLTVHNGRADWGVKESFRNYIVGNIAKGEIRTSDGASKNDDGTFAFTDGSGTVNLDESVAQIDFGGTVLFEGHVYGGADPLLYMTVSDPRVEIEGAGGTLYADVVSKSLSSEELVTYEDVAFADLDLSGVEYELAEGVLSWDPIPAALTADGVPAFADFYAAGEQLDPITLTVSVDENVQVPGGGTGNPGGGDDKPTPGPGDGDGKPTPGPGDGDGKPTPGPGEGGGKPGLPNTGVALTGLLAAAAVAVAAGGTALVAARRRAGAEEGAQV</sequence>
<gene>
    <name evidence="5" type="ORF">HNR07_006648</name>
</gene>
<evidence type="ECO:0000313" key="5">
    <source>
        <dbReference type="EMBL" id="MBB5495511.1"/>
    </source>
</evidence>
<evidence type="ECO:0000259" key="4">
    <source>
        <dbReference type="Pfam" id="PF04213"/>
    </source>
</evidence>
<protein>
    <submittedName>
        <fullName evidence="5">Uncharacterized protein (DUF1330 family)</fullName>
    </submittedName>
</protein>
<feature type="compositionally biased region" description="Gly residues" evidence="1">
    <location>
        <begin position="558"/>
        <end position="567"/>
    </location>
</feature>
<dbReference type="Gene3D" id="2.60.40.230">
    <property type="entry name" value="Neocarzinostatin-like"/>
    <property type="match status" value="1"/>
</dbReference>
<organism evidence="5 6">
    <name type="scientific">Nocardiopsis metallicus</name>
    <dbReference type="NCBI Taxonomy" id="179819"/>
    <lineage>
        <taxon>Bacteria</taxon>
        <taxon>Bacillati</taxon>
        <taxon>Actinomycetota</taxon>
        <taxon>Actinomycetes</taxon>
        <taxon>Streptosporangiales</taxon>
        <taxon>Nocardiopsidaceae</taxon>
        <taxon>Nocardiopsis</taxon>
    </lineage>
</organism>
<feature type="chain" id="PRO_5033041489" evidence="3">
    <location>
        <begin position="44"/>
        <end position="647"/>
    </location>
</feature>
<dbReference type="AlphaFoldDB" id="A0A840WR73"/>
<evidence type="ECO:0000256" key="3">
    <source>
        <dbReference type="SAM" id="SignalP"/>
    </source>
</evidence>
<proteinExistence type="predicted"/>
<evidence type="ECO:0000256" key="1">
    <source>
        <dbReference type="SAM" id="MobiDB-lite"/>
    </source>
</evidence>
<accession>A0A840WR73</accession>
<feature type="region of interest" description="Disordered" evidence="1">
    <location>
        <begin position="226"/>
        <end position="254"/>
    </location>
</feature>
<name>A0A840WR73_9ACTN</name>
<keyword evidence="2" id="KW-0812">Transmembrane</keyword>
<dbReference type="InterPro" id="IPR007331">
    <property type="entry name" value="Htaa"/>
</dbReference>
<feature type="compositionally biased region" description="Acidic residues" evidence="1">
    <location>
        <begin position="365"/>
        <end position="375"/>
    </location>
</feature>
<dbReference type="Pfam" id="PF04213">
    <property type="entry name" value="HtaA"/>
    <property type="match status" value="2"/>
</dbReference>
<reference evidence="5 6" key="1">
    <citation type="submission" date="2020-08" db="EMBL/GenBank/DDBJ databases">
        <title>Sequencing the genomes of 1000 actinobacteria strains.</title>
        <authorList>
            <person name="Klenk H.-P."/>
        </authorList>
    </citation>
    <scope>NUCLEOTIDE SEQUENCE [LARGE SCALE GENOMIC DNA]</scope>
    <source>
        <strain evidence="5 6">DSM 44598</strain>
    </source>
</reference>
<dbReference type="InterPro" id="IPR006311">
    <property type="entry name" value="TAT_signal"/>
</dbReference>
<dbReference type="PROSITE" id="PS51318">
    <property type="entry name" value="TAT"/>
    <property type="match status" value="1"/>
</dbReference>
<keyword evidence="3" id="KW-0732">Signal</keyword>
<keyword evidence="2" id="KW-0472">Membrane</keyword>
<keyword evidence="2" id="KW-1133">Transmembrane helix</keyword>
<evidence type="ECO:0000256" key="2">
    <source>
        <dbReference type="SAM" id="Phobius"/>
    </source>
</evidence>
<evidence type="ECO:0000313" key="6">
    <source>
        <dbReference type="Proteomes" id="UP000579647"/>
    </source>
</evidence>
<feature type="region of interest" description="Disordered" evidence="1">
    <location>
        <begin position="554"/>
        <end position="611"/>
    </location>
</feature>
<dbReference type="SUPFAM" id="SSF49319">
    <property type="entry name" value="Actinoxanthin-like"/>
    <property type="match status" value="1"/>
</dbReference>
<feature type="domain" description="Htaa" evidence="4">
    <location>
        <begin position="53"/>
        <end position="223"/>
    </location>
</feature>
<keyword evidence="6" id="KW-1185">Reference proteome</keyword>
<feature type="domain" description="Htaa" evidence="4">
    <location>
        <begin position="383"/>
        <end position="548"/>
    </location>
</feature>
<dbReference type="EMBL" id="JACHDO010000001">
    <property type="protein sequence ID" value="MBB5495511.1"/>
    <property type="molecule type" value="Genomic_DNA"/>
</dbReference>